<reference evidence="3" key="1">
    <citation type="journal article" date="2010" name="Genome Biol.">
        <title>Genome sequence of the necrotrophic plant pathogen Pythium ultimum reveals original pathogenicity mechanisms and effector repertoire.</title>
        <authorList>
            <person name="Levesque C.A."/>
            <person name="Brouwer H."/>
            <person name="Cano L."/>
            <person name="Hamilton J.P."/>
            <person name="Holt C."/>
            <person name="Huitema E."/>
            <person name="Raffaele S."/>
            <person name="Robideau G.P."/>
            <person name="Thines M."/>
            <person name="Win J."/>
            <person name="Zerillo M.M."/>
            <person name="Beakes G.W."/>
            <person name="Boore J.L."/>
            <person name="Busam D."/>
            <person name="Dumas B."/>
            <person name="Ferriera S."/>
            <person name="Fuerstenberg S.I."/>
            <person name="Gachon C.M."/>
            <person name="Gaulin E."/>
            <person name="Govers F."/>
            <person name="Grenville-Briggs L."/>
            <person name="Horner N."/>
            <person name="Hostetler J."/>
            <person name="Jiang R.H."/>
            <person name="Johnson J."/>
            <person name="Krajaejun T."/>
            <person name="Lin H."/>
            <person name="Meijer H.J."/>
            <person name="Moore B."/>
            <person name="Morris P."/>
            <person name="Phuntmart V."/>
            <person name="Puiu D."/>
            <person name="Shetty J."/>
            <person name="Stajich J.E."/>
            <person name="Tripathy S."/>
            <person name="Wawra S."/>
            <person name="van West P."/>
            <person name="Whitty B.R."/>
            <person name="Coutinho P.M."/>
            <person name="Henrissat B."/>
            <person name="Martin F."/>
            <person name="Thomas P.D."/>
            <person name="Tyler B.M."/>
            <person name="De Vries R.P."/>
            <person name="Kamoun S."/>
            <person name="Yandell M."/>
            <person name="Tisserat N."/>
            <person name="Buell C.R."/>
        </authorList>
    </citation>
    <scope>NUCLEOTIDE SEQUENCE</scope>
    <source>
        <strain evidence="3">DAOM:BR144</strain>
    </source>
</reference>
<sequence length="216" mass="21268">MSQAATLLRMVVPQELLEHQGLLEQQPLHQHALVKDLERLQHHRRHANRHQLLLPSSTEPPQEIPSSPPVGSDATDGAGGTGAALGDAAGGQAGAVGSPSDTSGFAGNLNGNSQVGGASLGGTGGFGAANNQFGGGNGQFGGTPGGASGNNQFGAAPGGAGTGFGAMGQAGGNGFMGQGQFGTGNFGNGGGGGAQFGRNGGGLMNGQPQNRWRRRH</sequence>
<dbReference type="EMBL" id="ADOS01001529">
    <property type="status" value="NOT_ANNOTATED_CDS"/>
    <property type="molecule type" value="Genomic_DNA"/>
</dbReference>
<protein>
    <submittedName>
        <fullName evidence="2">Uncharacterized protein</fullName>
    </submittedName>
</protein>
<dbReference type="EnsemblProtists" id="PYU1_T014207">
    <property type="protein sequence ID" value="PYU1_T014207"/>
    <property type="gene ID" value="PYU1_G014177"/>
</dbReference>
<dbReference type="InParanoid" id="K3XAF8"/>
<keyword evidence="3" id="KW-1185">Reference proteome</keyword>
<evidence type="ECO:0000313" key="2">
    <source>
        <dbReference type="EnsemblProtists" id="PYU1_T014207"/>
    </source>
</evidence>
<organism evidence="2 3">
    <name type="scientific">Globisporangium ultimum (strain ATCC 200006 / CBS 805.95 / DAOM BR144)</name>
    <name type="common">Pythium ultimum</name>
    <dbReference type="NCBI Taxonomy" id="431595"/>
    <lineage>
        <taxon>Eukaryota</taxon>
        <taxon>Sar</taxon>
        <taxon>Stramenopiles</taxon>
        <taxon>Oomycota</taxon>
        <taxon>Peronosporomycetes</taxon>
        <taxon>Pythiales</taxon>
        <taxon>Pythiaceae</taxon>
        <taxon>Globisporangium</taxon>
    </lineage>
</organism>
<evidence type="ECO:0000313" key="3">
    <source>
        <dbReference type="Proteomes" id="UP000019132"/>
    </source>
</evidence>
<feature type="compositionally biased region" description="Gly residues" evidence="1">
    <location>
        <begin position="77"/>
        <end position="94"/>
    </location>
</feature>
<feature type="region of interest" description="Disordered" evidence="1">
    <location>
        <begin position="177"/>
        <end position="216"/>
    </location>
</feature>
<evidence type="ECO:0000256" key="1">
    <source>
        <dbReference type="SAM" id="MobiDB-lite"/>
    </source>
</evidence>
<reference evidence="3" key="2">
    <citation type="submission" date="2010-04" db="EMBL/GenBank/DDBJ databases">
        <authorList>
            <person name="Buell R."/>
            <person name="Hamilton J."/>
            <person name="Hostetler J."/>
        </authorList>
    </citation>
    <scope>NUCLEOTIDE SEQUENCE [LARGE SCALE GENOMIC DNA]</scope>
    <source>
        <strain evidence="3">DAOM:BR144</strain>
    </source>
</reference>
<dbReference type="Proteomes" id="UP000019132">
    <property type="component" value="Unassembled WGS sequence"/>
</dbReference>
<dbReference type="HOGENOM" id="CLU_1279931_0_0_1"/>
<accession>K3XAF8</accession>
<reference evidence="2" key="3">
    <citation type="submission" date="2015-02" db="UniProtKB">
        <authorList>
            <consortium name="EnsemblProtists"/>
        </authorList>
    </citation>
    <scope>IDENTIFICATION</scope>
    <source>
        <strain evidence="2">DAOM BR144</strain>
    </source>
</reference>
<name>K3XAF8_GLOUD</name>
<dbReference type="VEuPathDB" id="FungiDB:PYU1_G014177"/>
<feature type="region of interest" description="Disordered" evidence="1">
    <location>
        <begin position="50"/>
        <end position="100"/>
    </location>
</feature>
<proteinExistence type="predicted"/>
<dbReference type="AlphaFoldDB" id="K3XAF8"/>
<feature type="compositionally biased region" description="Gly residues" evidence="1">
    <location>
        <begin position="177"/>
        <end position="204"/>
    </location>
</feature>